<name>F8PLU7_SERL3</name>
<dbReference type="Proteomes" id="UP000008063">
    <property type="component" value="Unassembled WGS sequence"/>
</dbReference>
<dbReference type="InterPro" id="IPR036397">
    <property type="entry name" value="RNaseH_sf"/>
</dbReference>
<organism evidence="2">
    <name type="scientific">Serpula lacrymans var. lacrymans (strain S7.3)</name>
    <name type="common">Dry rot fungus</name>
    <dbReference type="NCBI Taxonomy" id="936435"/>
    <lineage>
        <taxon>Eukaryota</taxon>
        <taxon>Fungi</taxon>
        <taxon>Dikarya</taxon>
        <taxon>Basidiomycota</taxon>
        <taxon>Agaricomycotina</taxon>
        <taxon>Agaricomycetes</taxon>
        <taxon>Agaricomycetidae</taxon>
        <taxon>Boletales</taxon>
        <taxon>Coniophorineae</taxon>
        <taxon>Serpulaceae</taxon>
        <taxon>Serpula</taxon>
    </lineage>
</organism>
<dbReference type="HOGENOM" id="CLU_2159947_0_0_1"/>
<dbReference type="InParanoid" id="F8PLU7"/>
<evidence type="ECO:0008006" key="3">
    <source>
        <dbReference type="Google" id="ProtNLM"/>
    </source>
</evidence>
<dbReference type="STRING" id="936435.F8PLU7"/>
<dbReference type="Gene3D" id="3.30.420.10">
    <property type="entry name" value="Ribonuclease H-like superfamily/Ribonuclease H"/>
    <property type="match status" value="1"/>
</dbReference>
<dbReference type="OMA" id="HEWGCKA"/>
<dbReference type="InterPro" id="IPR012337">
    <property type="entry name" value="RNaseH-like_sf"/>
</dbReference>
<dbReference type="EMBL" id="GL945476">
    <property type="protein sequence ID" value="EGO02579.1"/>
    <property type="molecule type" value="Genomic_DNA"/>
</dbReference>
<keyword evidence="2" id="KW-1185">Reference proteome</keyword>
<dbReference type="AlphaFoldDB" id="F8PLU7"/>
<sequence length="111" mass="12374">MLRSSGMPKYLWGEAVRHAVWLKNHTSMKALDNMTPHEAAHGTKPDLSLLHEWGCKALIHDASGSKLNSLVWEGWDWTTKARAITSIGQGSTQMFMDKIFGNNVLTPNISI</sequence>
<evidence type="ECO:0000313" key="1">
    <source>
        <dbReference type="EMBL" id="EGO02579.1"/>
    </source>
</evidence>
<reference evidence="2" key="1">
    <citation type="journal article" date="2011" name="Science">
        <title>The plant cell wall-decomposing machinery underlies the functional diversity of forest fungi.</title>
        <authorList>
            <person name="Eastwood D.C."/>
            <person name="Floudas D."/>
            <person name="Binder M."/>
            <person name="Majcherczyk A."/>
            <person name="Schneider P."/>
            <person name="Aerts A."/>
            <person name="Asiegbu F.O."/>
            <person name="Baker S.E."/>
            <person name="Barry K."/>
            <person name="Bendiksby M."/>
            <person name="Blumentritt M."/>
            <person name="Coutinho P.M."/>
            <person name="Cullen D."/>
            <person name="de Vries R.P."/>
            <person name="Gathman A."/>
            <person name="Goodell B."/>
            <person name="Henrissat B."/>
            <person name="Ihrmark K."/>
            <person name="Kauserud H."/>
            <person name="Kohler A."/>
            <person name="LaButti K."/>
            <person name="Lapidus A."/>
            <person name="Lavin J.L."/>
            <person name="Lee Y.-H."/>
            <person name="Lindquist E."/>
            <person name="Lilly W."/>
            <person name="Lucas S."/>
            <person name="Morin E."/>
            <person name="Murat C."/>
            <person name="Oguiza J.A."/>
            <person name="Park J."/>
            <person name="Pisabarro A.G."/>
            <person name="Riley R."/>
            <person name="Rosling A."/>
            <person name="Salamov A."/>
            <person name="Schmidt O."/>
            <person name="Schmutz J."/>
            <person name="Skrede I."/>
            <person name="Stenlid J."/>
            <person name="Wiebenga A."/>
            <person name="Xie X."/>
            <person name="Kuees U."/>
            <person name="Hibbett D.S."/>
            <person name="Hoffmeister D."/>
            <person name="Hoegberg N."/>
            <person name="Martin F."/>
            <person name="Grigoriev I.V."/>
            <person name="Watkinson S.C."/>
        </authorList>
    </citation>
    <scope>NUCLEOTIDE SEQUENCE [LARGE SCALE GENOMIC DNA]</scope>
    <source>
        <strain evidence="2">strain S7.3</strain>
    </source>
</reference>
<dbReference type="OrthoDB" id="2640446at2759"/>
<dbReference type="GO" id="GO:0003676">
    <property type="term" value="F:nucleic acid binding"/>
    <property type="evidence" value="ECO:0007669"/>
    <property type="project" value="InterPro"/>
</dbReference>
<evidence type="ECO:0000313" key="2">
    <source>
        <dbReference type="Proteomes" id="UP000008063"/>
    </source>
</evidence>
<gene>
    <name evidence="1" type="ORF">SERLA73DRAFT_175992</name>
</gene>
<accession>F8PLU7</accession>
<protein>
    <recommendedName>
        <fullName evidence="3">Integrase catalytic domain-containing protein</fullName>
    </recommendedName>
</protein>
<dbReference type="SUPFAM" id="SSF53098">
    <property type="entry name" value="Ribonuclease H-like"/>
    <property type="match status" value="1"/>
</dbReference>
<proteinExistence type="predicted"/>